<sequence length="83" mass="8804">MARVRAAKIPFVGAGPRSSPELARATANGSAGPSTEAVALRHRDGNHLDRGDTALIVADALATEYGYREQPLNPDQRTLGEFC</sequence>
<dbReference type="Proteomes" id="UP000283805">
    <property type="component" value="Unassembled WGS sequence"/>
</dbReference>
<dbReference type="AlphaFoldDB" id="A0A3R7DBZ3"/>
<gene>
    <name evidence="2" type="ORF">ATJ93_0638</name>
</gene>
<dbReference type="OrthoDB" id="40950at2157"/>
<reference evidence="2 3" key="1">
    <citation type="submission" date="2018-09" db="EMBL/GenBank/DDBJ databases">
        <title>Genomic Encyclopedia of Archaeal and Bacterial Type Strains, Phase II (KMG-II): from individual species to whole genera.</title>
        <authorList>
            <person name="Goeker M."/>
        </authorList>
    </citation>
    <scope>NUCLEOTIDE SEQUENCE [LARGE SCALE GENOMIC DNA]</scope>
    <source>
        <strain evidence="2 3">DSM 13151</strain>
    </source>
</reference>
<organism evidence="2 3">
    <name type="scientific">Halopiger aswanensis</name>
    <dbReference type="NCBI Taxonomy" id="148449"/>
    <lineage>
        <taxon>Archaea</taxon>
        <taxon>Methanobacteriati</taxon>
        <taxon>Methanobacteriota</taxon>
        <taxon>Stenosarchaea group</taxon>
        <taxon>Halobacteria</taxon>
        <taxon>Halobacteriales</taxon>
        <taxon>Natrialbaceae</taxon>
        <taxon>Halopiger</taxon>
    </lineage>
</organism>
<name>A0A3R7DBZ3_9EURY</name>
<evidence type="ECO:0000313" key="2">
    <source>
        <dbReference type="EMBL" id="RKD97648.1"/>
    </source>
</evidence>
<feature type="region of interest" description="Disordered" evidence="1">
    <location>
        <begin position="1"/>
        <end position="36"/>
    </location>
</feature>
<keyword evidence="3" id="KW-1185">Reference proteome</keyword>
<accession>A0A3R7DBZ3</accession>
<evidence type="ECO:0000313" key="3">
    <source>
        <dbReference type="Proteomes" id="UP000283805"/>
    </source>
</evidence>
<protein>
    <submittedName>
        <fullName evidence="2">Uncharacterized protein</fullName>
    </submittedName>
</protein>
<dbReference type="EMBL" id="RAPO01000001">
    <property type="protein sequence ID" value="RKD97648.1"/>
    <property type="molecule type" value="Genomic_DNA"/>
</dbReference>
<evidence type="ECO:0000256" key="1">
    <source>
        <dbReference type="SAM" id="MobiDB-lite"/>
    </source>
</evidence>
<proteinExistence type="predicted"/>
<dbReference type="RefSeq" id="WP_120243161.1">
    <property type="nucleotide sequence ID" value="NZ_RAPO01000001.1"/>
</dbReference>
<comment type="caution">
    <text evidence="2">The sequence shown here is derived from an EMBL/GenBank/DDBJ whole genome shotgun (WGS) entry which is preliminary data.</text>
</comment>